<evidence type="ECO:0000256" key="1">
    <source>
        <dbReference type="SAM" id="SignalP"/>
    </source>
</evidence>
<dbReference type="EMBL" id="PXOT01000024">
    <property type="protein sequence ID" value="PSG89271.1"/>
    <property type="molecule type" value="Genomic_DNA"/>
</dbReference>
<proteinExistence type="predicted"/>
<name>A0A2T1NAU4_9FLAO</name>
<evidence type="ECO:0000313" key="2">
    <source>
        <dbReference type="EMBL" id="PSG89271.1"/>
    </source>
</evidence>
<comment type="caution">
    <text evidence="2">The sequence shown here is derived from an EMBL/GenBank/DDBJ whole genome shotgun (WGS) entry which is preliminary data.</text>
</comment>
<dbReference type="OrthoDB" id="9934201at2"/>
<reference evidence="2 3" key="1">
    <citation type="submission" date="2018-03" db="EMBL/GenBank/DDBJ databases">
        <title>Mesoflavibacter sp. HG37 and Mesoflavibacter sp. HG96 sp.nov., two marine bacteria isolated from seawater of Western Pacific Ocean.</title>
        <authorList>
            <person name="Cheng H."/>
            <person name="Wu Y.-H."/>
            <person name="Guo L.-L."/>
            <person name="Xu X.-W."/>
        </authorList>
    </citation>
    <scope>NUCLEOTIDE SEQUENCE [LARGE SCALE GENOMIC DNA]</scope>
    <source>
        <strain evidence="2 3">KCTC 42117</strain>
    </source>
</reference>
<accession>A0A2T1NAU4</accession>
<dbReference type="Proteomes" id="UP000238430">
    <property type="component" value="Unassembled WGS sequence"/>
</dbReference>
<feature type="chain" id="PRO_5015737408" evidence="1">
    <location>
        <begin position="18"/>
        <end position="186"/>
    </location>
</feature>
<dbReference type="RefSeq" id="WP_106679391.1">
    <property type="nucleotide sequence ID" value="NZ_JACHWV010000003.1"/>
</dbReference>
<sequence>MKKLICFILLFSTVAYSQNEEQLIEDNCNCVKTIEKNISIDQKKKSIMSCSLNAFKKNRSYTEKVVKKFTGKNSIDGNDVFNYLQNVFDYTMTNECTEYRNLMAEILGANSLNSTVKEIGIQVCSELKQEYSKEKINSIIEKINIENKEKIMKEYSVDFKENYKNELNLFLFYNCEVYRHKIKQTP</sequence>
<keyword evidence="3" id="KW-1185">Reference proteome</keyword>
<gene>
    <name evidence="2" type="ORF">C7H61_09980</name>
</gene>
<dbReference type="AlphaFoldDB" id="A0A2T1NAU4"/>
<organism evidence="2 3">
    <name type="scientific">Mesoflavibacter zeaxanthinifaciens subsp. sabulilitoris</name>
    <dbReference type="NCBI Taxonomy" id="1520893"/>
    <lineage>
        <taxon>Bacteria</taxon>
        <taxon>Pseudomonadati</taxon>
        <taxon>Bacteroidota</taxon>
        <taxon>Flavobacteriia</taxon>
        <taxon>Flavobacteriales</taxon>
        <taxon>Flavobacteriaceae</taxon>
        <taxon>Mesoflavibacter</taxon>
    </lineage>
</organism>
<feature type="signal peptide" evidence="1">
    <location>
        <begin position="1"/>
        <end position="17"/>
    </location>
</feature>
<protein>
    <submittedName>
        <fullName evidence="2">Uncharacterized protein</fullName>
    </submittedName>
</protein>
<evidence type="ECO:0000313" key="3">
    <source>
        <dbReference type="Proteomes" id="UP000238430"/>
    </source>
</evidence>
<keyword evidence="1" id="KW-0732">Signal</keyword>